<dbReference type="Pfam" id="PF01370">
    <property type="entry name" value="Epimerase"/>
    <property type="match status" value="1"/>
</dbReference>
<dbReference type="GO" id="GO:0008743">
    <property type="term" value="F:L-threonine 3-dehydrogenase activity"/>
    <property type="evidence" value="ECO:0007669"/>
    <property type="project" value="TreeGrafter"/>
</dbReference>
<accession>A0A841PPF6</accession>
<dbReference type="InterPro" id="IPR001509">
    <property type="entry name" value="Epimerase_deHydtase"/>
</dbReference>
<sequence length="318" mass="35391">MKKILITGASGQIGSELTLELRKQYGEKNVIATDIRDMNNEVSKGGIFHTLDVTEGGRIQELVRDHQVDTIIHLAALLSANAENQPLNAWNLNMGGLMNTLEVAREQSCTFFTPSSIGAFGPSTVKEKTPQVTVQRPTTMYGVSKVASELLCDYYHEKFGVDTRGLRYPGLISYLTAPGGGTTDYAIEMFYKAISDHHYSSYIAEGTFLDMMYMPDAIAATIDLLEANPAKLINRNAYNITAMSIDPKMLADAIRTHIPDFKLDYDVDPERQKIAESWPDHIDTSAAVAEFGFRPRYDLETMATEMIQKISHNHLNLT</sequence>
<evidence type="ECO:0000256" key="1">
    <source>
        <dbReference type="ARBA" id="ARBA00007637"/>
    </source>
</evidence>
<dbReference type="PANTHER" id="PTHR42687">
    <property type="entry name" value="L-THREONINE 3-DEHYDROGENASE"/>
    <property type="match status" value="1"/>
</dbReference>
<evidence type="ECO:0000259" key="2">
    <source>
        <dbReference type="Pfam" id="PF01370"/>
    </source>
</evidence>
<dbReference type="AlphaFoldDB" id="A0A841PPF6"/>
<name>A0A841PPF6_9BACL</name>
<comment type="similarity">
    <text evidence="1">Belongs to the NAD(P)-dependent epimerase/dehydratase family.</text>
</comment>
<feature type="domain" description="NAD-dependent epimerase/dehydratase" evidence="2">
    <location>
        <begin position="4"/>
        <end position="240"/>
    </location>
</feature>
<dbReference type="FunFam" id="3.40.50.720:FF:000077">
    <property type="entry name" value="L-threonine 3-dehydrogenase, mitochondrial"/>
    <property type="match status" value="1"/>
</dbReference>
<dbReference type="RefSeq" id="WP_184404784.1">
    <property type="nucleotide sequence ID" value="NZ_JACHHJ010000004.1"/>
</dbReference>
<dbReference type="InterPro" id="IPR051225">
    <property type="entry name" value="NAD(P)_epim/dehydratase"/>
</dbReference>
<evidence type="ECO:0000313" key="4">
    <source>
        <dbReference type="Proteomes" id="UP000568839"/>
    </source>
</evidence>
<gene>
    <name evidence="3" type="ORF">HNR44_002707</name>
</gene>
<organism evidence="3 4">
    <name type="scientific">Geomicrobium halophilum</name>
    <dbReference type="NCBI Taxonomy" id="549000"/>
    <lineage>
        <taxon>Bacteria</taxon>
        <taxon>Bacillati</taxon>
        <taxon>Bacillota</taxon>
        <taxon>Bacilli</taxon>
        <taxon>Bacillales</taxon>
        <taxon>Geomicrobium</taxon>
    </lineage>
</organism>
<dbReference type="GO" id="GO:0006567">
    <property type="term" value="P:L-threonine catabolic process"/>
    <property type="evidence" value="ECO:0007669"/>
    <property type="project" value="TreeGrafter"/>
</dbReference>
<dbReference type="PANTHER" id="PTHR42687:SF1">
    <property type="entry name" value="L-THREONINE 3-DEHYDROGENASE, MITOCHONDRIAL"/>
    <property type="match status" value="1"/>
</dbReference>
<dbReference type="Proteomes" id="UP000568839">
    <property type="component" value="Unassembled WGS sequence"/>
</dbReference>
<evidence type="ECO:0000313" key="3">
    <source>
        <dbReference type="EMBL" id="MBB6450717.1"/>
    </source>
</evidence>
<reference evidence="3 4" key="1">
    <citation type="submission" date="2020-08" db="EMBL/GenBank/DDBJ databases">
        <title>Genomic Encyclopedia of Type Strains, Phase IV (KMG-IV): sequencing the most valuable type-strain genomes for metagenomic binning, comparative biology and taxonomic classification.</title>
        <authorList>
            <person name="Goeker M."/>
        </authorList>
    </citation>
    <scope>NUCLEOTIDE SEQUENCE [LARGE SCALE GENOMIC DNA]</scope>
    <source>
        <strain evidence="3 4">DSM 21769</strain>
    </source>
</reference>
<dbReference type="EMBL" id="JACHHJ010000004">
    <property type="protein sequence ID" value="MBB6450717.1"/>
    <property type="molecule type" value="Genomic_DNA"/>
</dbReference>
<proteinExistence type="inferred from homology"/>
<dbReference type="SUPFAM" id="SSF51735">
    <property type="entry name" value="NAD(P)-binding Rossmann-fold domains"/>
    <property type="match status" value="1"/>
</dbReference>
<dbReference type="InterPro" id="IPR036291">
    <property type="entry name" value="NAD(P)-bd_dom_sf"/>
</dbReference>
<keyword evidence="4" id="KW-1185">Reference proteome</keyword>
<protein>
    <submittedName>
        <fullName evidence="3">Nucleoside-diphosphate-sugar epimerase</fullName>
    </submittedName>
</protein>
<dbReference type="Gene3D" id="3.40.50.720">
    <property type="entry name" value="NAD(P)-binding Rossmann-like Domain"/>
    <property type="match status" value="1"/>
</dbReference>
<comment type="caution">
    <text evidence="3">The sequence shown here is derived from an EMBL/GenBank/DDBJ whole genome shotgun (WGS) entry which is preliminary data.</text>
</comment>